<dbReference type="Proteomes" id="UP001515480">
    <property type="component" value="Unassembled WGS sequence"/>
</dbReference>
<accession>A0AB34IK41</accession>
<sequence length="153" mass="16798">MGPTGATDVHGKHWARQCAGHRICVAWRLRATAPHVRAHFGQVCRAFELLELLALVVEDARCTATPPASPRPRKECDAVGARARANRDLCARERYLPDIVARIAEEMHGVVLQAMPLDANVRPPWELAQARELVKKYLPAQWATPTLAGGAPS</sequence>
<organism evidence="1 2">
    <name type="scientific">Prymnesium parvum</name>
    <name type="common">Toxic golden alga</name>
    <dbReference type="NCBI Taxonomy" id="97485"/>
    <lineage>
        <taxon>Eukaryota</taxon>
        <taxon>Haptista</taxon>
        <taxon>Haptophyta</taxon>
        <taxon>Prymnesiophyceae</taxon>
        <taxon>Prymnesiales</taxon>
        <taxon>Prymnesiaceae</taxon>
        <taxon>Prymnesium</taxon>
    </lineage>
</organism>
<gene>
    <name evidence="1" type="ORF">AB1Y20_012694</name>
</gene>
<keyword evidence="2" id="KW-1185">Reference proteome</keyword>
<protein>
    <submittedName>
        <fullName evidence="1">Uncharacterized protein</fullName>
    </submittedName>
</protein>
<reference evidence="1 2" key="1">
    <citation type="journal article" date="2024" name="Science">
        <title>Giant polyketide synthase enzymes in the biosynthesis of giant marine polyether toxins.</title>
        <authorList>
            <person name="Fallon T.R."/>
            <person name="Shende V.V."/>
            <person name="Wierzbicki I.H."/>
            <person name="Pendleton A.L."/>
            <person name="Watervoot N.F."/>
            <person name="Auber R.P."/>
            <person name="Gonzalez D.J."/>
            <person name="Wisecaver J.H."/>
            <person name="Moore B.S."/>
        </authorList>
    </citation>
    <scope>NUCLEOTIDE SEQUENCE [LARGE SCALE GENOMIC DNA]</scope>
    <source>
        <strain evidence="1 2">12B1</strain>
    </source>
</reference>
<proteinExistence type="predicted"/>
<evidence type="ECO:0000313" key="2">
    <source>
        <dbReference type="Proteomes" id="UP001515480"/>
    </source>
</evidence>
<dbReference type="AlphaFoldDB" id="A0AB34IK41"/>
<comment type="caution">
    <text evidence="1">The sequence shown here is derived from an EMBL/GenBank/DDBJ whole genome shotgun (WGS) entry which is preliminary data.</text>
</comment>
<name>A0AB34IK41_PRYPA</name>
<evidence type="ECO:0000313" key="1">
    <source>
        <dbReference type="EMBL" id="KAL1500017.1"/>
    </source>
</evidence>
<dbReference type="EMBL" id="JBGBPQ010000024">
    <property type="protein sequence ID" value="KAL1500017.1"/>
    <property type="molecule type" value="Genomic_DNA"/>
</dbReference>